<reference evidence="2 3" key="1">
    <citation type="submission" date="2018-02" db="EMBL/GenBank/DDBJ databases">
        <title>Genome sequence of the basidiomycete white-rot fungus Phlebia centrifuga.</title>
        <authorList>
            <person name="Granchi Z."/>
            <person name="Peng M."/>
            <person name="de Vries R.P."/>
            <person name="Hilden K."/>
            <person name="Makela M.R."/>
            <person name="Grigoriev I."/>
            <person name="Riley R."/>
        </authorList>
    </citation>
    <scope>NUCLEOTIDE SEQUENCE [LARGE SCALE GENOMIC DNA]</scope>
    <source>
        <strain evidence="2 3">FBCC195</strain>
    </source>
</reference>
<dbReference type="SUPFAM" id="SSF103473">
    <property type="entry name" value="MFS general substrate transporter"/>
    <property type="match status" value="1"/>
</dbReference>
<keyword evidence="1" id="KW-0812">Transmembrane</keyword>
<name>A0A2R6NHA2_9APHY</name>
<dbReference type="InterPro" id="IPR036259">
    <property type="entry name" value="MFS_trans_sf"/>
</dbReference>
<gene>
    <name evidence="2" type="ORF">PHLCEN_2v12377</name>
</gene>
<comment type="caution">
    <text evidence="2">The sequence shown here is derived from an EMBL/GenBank/DDBJ whole genome shotgun (WGS) entry which is preliminary data.</text>
</comment>
<dbReference type="OrthoDB" id="2213137at2759"/>
<feature type="transmembrane region" description="Helical" evidence="1">
    <location>
        <begin position="127"/>
        <end position="148"/>
    </location>
</feature>
<dbReference type="Proteomes" id="UP000186601">
    <property type="component" value="Unassembled WGS sequence"/>
</dbReference>
<keyword evidence="1" id="KW-1133">Transmembrane helix</keyword>
<dbReference type="EMBL" id="MLYV02001245">
    <property type="protein sequence ID" value="PSR71729.1"/>
    <property type="molecule type" value="Genomic_DNA"/>
</dbReference>
<keyword evidence="3" id="KW-1185">Reference proteome</keyword>
<evidence type="ECO:0000313" key="2">
    <source>
        <dbReference type="EMBL" id="PSR71729.1"/>
    </source>
</evidence>
<evidence type="ECO:0000256" key="1">
    <source>
        <dbReference type="SAM" id="Phobius"/>
    </source>
</evidence>
<sequence length="154" mass="16321">MGILSDRFSPWLLASATLALTSLSTFVLWGVLSYSLAGVLAYGIAYGCLAGGWSSLWTGFVRPIAKDDPSLSTSIFGIFMLSRGVGNILSTPVSTALQRVQFSQSTVSLTGQALNGYKVAGGQYERMIIYVGTCFAGAAVIVATGWIAEGRHRR</sequence>
<protein>
    <submittedName>
        <fullName evidence="2">Uncharacterized protein</fullName>
    </submittedName>
</protein>
<dbReference type="STRING" id="98765.A0A2R6NHA2"/>
<feature type="transmembrane region" description="Helical" evidence="1">
    <location>
        <begin position="12"/>
        <end position="32"/>
    </location>
</feature>
<dbReference type="AlphaFoldDB" id="A0A2R6NHA2"/>
<evidence type="ECO:0000313" key="3">
    <source>
        <dbReference type="Proteomes" id="UP000186601"/>
    </source>
</evidence>
<feature type="transmembrane region" description="Helical" evidence="1">
    <location>
        <begin position="39"/>
        <end position="60"/>
    </location>
</feature>
<keyword evidence="1" id="KW-0472">Membrane</keyword>
<organism evidence="2 3">
    <name type="scientific">Hermanssonia centrifuga</name>
    <dbReference type="NCBI Taxonomy" id="98765"/>
    <lineage>
        <taxon>Eukaryota</taxon>
        <taxon>Fungi</taxon>
        <taxon>Dikarya</taxon>
        <taxon>Basidiomycota</taxon>
        <taxon>Agaricomycotina</taxon>
        <taxon>Agaricomycetes</taxon>
        <taxon>Polyporales</taxon>
        <taxon>Meruliaceae</taxon>
        <taxon>Hermanssonia</taxon>
    </lineage>
</organism>
<proteinExistence type="predicted"/>
<accession>A0A2R6NHA2</accession>